<comment type="cofactor">
    <cofactor evidence="1">
        <name>Mo-molybdopterin</name>
        <dbReference type="ChEBI" id="CHEBI:71302"/>
    </cofactor>
</comment>
<evidence type="ECO:0000259" key="12">
    <source>
        <dbReference type="Pfam" id="PF01799"/>
    </source>
</evidence>
<dbReference type="FunFam" id="3.30.43.10:FF:000001">
    <property type="entry name" value="Xanthine dehydrogenase/oxidase"/>
    <property type="match status" value="1"/>
</dbReference>
<dbReference type="OMA" id="NGCCKGQ"/>
<organism evidence="13 14">
    <name type="scientific">Eptatretus burgeri</name>
    <name type="common">Inshore hagfish</name>
    <dbReference type="NCBI Taxonomy" id="7764"/>
    <lineage>
        <taxon>Eukaryota</taxon>
        <taxon>Metazoa</taxon>
        <taxon>Chordata</taxon>
        <taxon>Craniata</taxon>
        <taxon>Vertebrata</taxon>
        <taxon>Cyclostomata</taxon>
        <taxon>Myxini</taxon>
        <taxon>Myxiniformes</taxon>
        <taxon>Myxinidae</taxon>
        <taxon>Eptatretinae</taxon>
        <taxon>Eptatretus</taxon>
    </lineage>
</organism>
<evidence type="ECO:0000256" key="9">
    <source>
        <dbReference type="ARBA" id="ARBA00023027"/>
    </source>
</evidence>
<dbReference type="InterPro" id="IPR036010">
    <property type="entry name" value="2Fe-2S_ferredoxin-like_sf"/>
</dbReference>
<dbReference type="InterPro" id="IPR001041">
    <property type="entry name" value="2Fe-2S_ferredoxin-type"/>
</dbReference>
<reference evidence="13" key="1">
    <citation type="submission" date="2025-08" db="UniProtKB">
        <authorList>
            <consortium name="Ensembl"/>
        </authorList>
    </citation>
    <scope>IDENTIFICATION</scope>
</reference>
<dbReference type="InterPro" id="IPR036318">
    <property type="entry name" value="FAD-bd_PCMH-like_sf"/>
</dbReference>
<dbReference type="FunFam" id="3.10.20.30:FF:000012">
    <property type="entry name" value="Xanthine dehydrogenase/oxidase"/>
    <property type="match status" value="1"/>
</dbReference>
<dbReference type="Gene3D" id="1.10.150.120">
    <property type="entry name" value="[2Fe-2S]-binding domain"/>
    <property type="match status" value="1"/>
</dbReference>
<evidence type="ECO:0000256" key="6">
    <source>
        <dbReference type="ARBA" id="ARBA00023002"/>
    </source>
</evidence>
<dbReference type="Gene3D" id="3.10.20.30">
    <property type="match status" value="1"/>
</dbReference>
<dbReference type="InterPro" id="IPR006058">
    <property type="entry name" value="2Fe2S_fd_BS"/>
</dbReference>
<dbReference type="InterPro" id="IPR002888">
    <property type="entry name" value="2Fe-2S-bd"/>
</dbReference>
<dbReference type="PANTHER" id="PTHR45444">
    <property type="entry name" value="XANTHINE DEHYDROGENASE"/>
    <property type="match status" value="1"/>
</dbReference>
<dbReference type="CDD" id="cd00207">
    <property type="entry name" value="fer2"/>
    <property type="match status" value="1"/>
</dbReference>
<feature type="domain" description="[2Fe-2S]-binding" evidence="12">
    <location>
        <begin position="83"/>
        <end position="155"/>
    </location>
</feature>
<evidence type="ECO:0000256" key="2">
    <source>
        <dbReference type="ARBA" id="ARBA00001974"/>
    </source>
</evidence>
<evidence type="ECO:0000256" key="8">
    <source>
        <dbReference type="ARBA" id="ARBA00023014"/>
    </source>
</evidence>
<dbReference type="GO" id="GO:0016491">
    <property type="term" value="F:oxidoreductase activity"/>
    <property type="evidence" value="ECO:0007669"/>
    <property type="project" value="UniProtKB-KW"/>
</dbReference>
<dbReference type="GO" id="GO:0050660">
    <property type="term" value="F:flavin adenine dinucleotide binding"/>
    <property type="evidence" value="ECO:0007669"/>
    <property type="project" value="InterPro"/>
</dbReference>
<dbReference type="SUPFAM" id="SSF56176">
    <property type="entry name" value="FAD-binding/transporter-associated domain-like"/>
    <property type="match status" value="1"/>
</dbReference>
<dbReference type="Ensembl" id="ENSEBUT00000022653.1">
    <property type="protein sequence ID" value="ENSEBUP00000022077.1"/>
    <property type="gene ID" value="ENSEBUG00000013613.1"/>
</dbReference>
<protein>
    <recommendedName>
        <fullName evidence="15">Aldehyde oxidase 5</fullName>
    </recommendedName>
</protein>
<dbReference type="GeneTree" id="ENSGT00950000183114"/>
<evidence type="ECO:0000259" key="11">
    <source>
        <dbReference type="Pfam" id="PF00111"/>
    </source>
</evidence>
<dbReference type="Pfam" id="PF01799">
    <property type="entry name" value="Fer2_2"/>
    <property type="match status" value="1"/>
</dbReference>
<dbReference type="Proteomes" id="UP000694388">
    <property type="component" value="Unplaced"/>
</dbReference>
<keyword evidence="14" id="KW-1185">Reference proteome</keyword>
<keyword evidence="5" id="KW-0479">Metal-binding</keyword>
<sequence>FIFHSIFCSYLLNSHFRNHLFHVVPELETVGLTGAKLACGEGGCGACTVMVSTCDPGSQHIRHYAVNSCLTPICSVHGKAVITTEGIGNSTTRLHPVQERIVKFNGSQCGFCTPGFVMSMYSLLRSNPEPNQQELSEAFQGNLCRCTGYRGIIEGYQTFCTSLLQVLKDLFKCIKCCFVFFQMKPLDPTQEPIFPPELLALANSPPVPLDFQGPRVRWLRPVTLEHLLQLKNRFPDARLVVGNTEVGQSLFNYGKFLKTLSVDIVKDILETDCACLSSPF</sequence>
<keyword evidence="8" id="KW-0411">Iron-sulfur</keyword>
<dbReference type="Gene3D" id="3.30.43.10">
    <property type="entry name" value="Uridine Diphospho-n-acetylenolpyruvylglucosamine Reductase, domain 2"/>
    <property type="match status" value="1"/>
</dbReference>
<evidence type="ECO:0000256" key="7">
    <source>
        <dbReference type="ARBA" id="ARBA00023004"/>
    </source>
</evidence>
<dbReference type="SUPFAM" id="SSF47741">
    <property type="entry name" value="CO dehydrogenase ISP C-domain like"/>
    <property type="match status" value="1"/>
</dbReference>
<name>A0A8C4R0T6_EPTBU</name>
<evidence type="ECO:0000256" key="5">
    <source>
        <dbReference type="ARBA" id="ARBA00022723"/>
    </source>
</evidence>
<evidence type="ECO:0008006" key="15">
    <source>
        <dbReference type="Google" id="ProtNLM"/>
    </source>
</evidence>
<proteinExistence type="inferred from homology"/>
<comment type="cofactor">
    <cofactor evidence="10">
        <name>[2Fe-2S] cluster</name>
        <dbReference type="ChEBI" id="CHEBI:190135"/>
    </cofactor>
</comment>
<keyword evidence="6" id="KW-0560">Oxidoreductase</keyword>
<keyword evidence="7" id="KW-0408">Iron</keyword>
<evidence type="ECO:0000256" key="10">
    <source>
        <dbReference type="ARBA" id="ARBA00034078"/>
    </source>
</evidence>
<comment type="similarity">
    <text evidence="3">Belongs to the xanthine dehydrogenase family.</text>
</comment>
<dbReference type="GO" id="GO:0051537">
    <property type="term" value="F:2 iron, 2 sulfur cluster binding"/>
    <property type="evidence" value="ECO:0007669"/>
    <property type="project" value="UniProtKB-KW"/>
</dbReference>
<dbReference type="InterPro" id="IPR012675">
    <property type="entry name" value="Beta-grasp_dom_sf"/>
</dbReference>
<dbReference type="PANTHER" id="PTHR45444:SF3">
    <property type="entry name" value="XANTHINE DEHYDROGENASE"/>
    <property type="match status" value="1"/>
</dbReference>
<comment type="cofactor">
    <cofactor evidence="2">
        <name>FAD</name>
        <dbReference type="ChEBI" id="CHEBI:57692"/>
    </cofactor>
</comment>
<accession>A0A8C4R0T6</accession>
<evidence type="ECO:0000256" key="1">
    <source>
        <dbReference type="ARBA" id="ARBA00001924"/>
    </source>
</evidence>
<reference evidence="13" key="2">
    <citation type="submission" date="2025-09" db="UniProtKB">
        <authorList>
            <consortium name="Ensembl"/>
        </authorList>
    </citation>
    <scope>IDENTIFICATION</scope>
</reference>
<evidence type="ECO:0000256" key="4">
    <source>
        <dbReference type="ARBA" id="ARBA00022714"/>
    </source>
</evidence>
<keyword evidence="9" id="KW-0520">NAD</keyword>
<dbReference type="SUPFAM" id="SSF54292">
    <property type="entry name" value="2Fe-2S ferredoxin-like"/>
    <property type="match status" value="1"/>
</dbReference>
<keyword evidence="4" id="KW-0001">2Fe-2S</keyword>
<dbReference type="InterPro" id="IPR036884">
    <property type="entry name" value="2Fe-2S-bd_dom_sf"/>
</dbReference>
<dbReference type="InterPro" id="IPR016167">
    <property type="entry name" value="FAD-bd_PCMH_sub1"/>
</dbReference>
<evidence type="ECO:0000256" key="3">
    <source>
        <dbReference type="ARBA" id="ARBA00006849"/>
    </source>
</evidence>
<dbReference type="Pfam" id="PF00111">
    <property type="entry name" value="Fer2"/>
    <property type="match status" value="1"/>
</dbReference>
<evidence type="ECO:0000313" key="13">
    <source>
        <dbReference type="Ensembl" id="ENSEBUP00000022077.1"/>
    </source>
</evidence>
<evidence type="ECO:0000313" key="14">
    <source>
        <dbReference type="Proteomes" id="UP000694388"/>
    </source>
</evidence>
<dbReference type="PROSITE" id="PS00197">
    <property type="entry name" value="2FE2S_FER_1"/>
    <property type="match status" value="1"/>
</dbReference>
<dbReference type="AlphaFoldDB" id="A0A8C4R0T6"/>
<dbReference type="GO" id="GO:0005506">
    <property type="term" value="F:iron ion binding"/>
    <property type="evidence" value="ECO:0007669"/>
    <property type="project" value="InterPro"/>
</dbReference>
<feature type="domain" description="2Fe-2S ferredoxin-type" evidence="11">
    <location>
        <begin position="28"/>
        <end position="73"/>
    </location>
</feature>
<dbReference type="InterPro" id="IPR016208">
    <property type="entry name" value="Ald_Oxase/xanthine_DH-like"/>
</dbReference>